<dbReference type="SUPFAM" id="SSF51905">
    <property type="entry name" value="FAD/NAD(P)-binding domain"/>
    <property type="match status" value="1"/>
</dbReference>
<dbReference type="PANTHER" id="PTHR13847">
    <property type="entry name" value="SARCOSINE DEHYDROGENASE-RELATED"/>
    <property type="match status" value="1"/>
</dbReference>
<reference evidence="4 5" key="1">
    <citation type="journal article" date="2009" name="J. Bacteriol.">
        <title>Complete genome sequence of Robiginitalea biformata HTCC2501.</title>
        <authorList>
            <person name="Oh H.M."/>
            <person name="Giovannoni S.J."/>
            <person name="Lee K."/>
            <person name="Ferriera S."/>
            <person name="Johnson J."/>
            <person name="Cho J.C."/>
        </authorList>
    </citation>
    <scope>NUCLEOTIDE SEQUENCE [LARGE SCALE GENOMIC DNA]</scope>
    <source>
        <strain evidence="5">ATCC BAA-864 / HTCC2501 / KCTC 12146</strain>
    </source>
</reference>
<keyword evidence="2" id="KW-1133">Transmembrane helix</keyword>
<keyword evidence="2" id="KW-0812">Transmembrane</keyword>
<dbReference type="OrthoDB" id="9794226at2"/>
<keyword evidence="2" id="KW-0472">Membrane</keyword>
<dbReference type="PANTHER" id="PTHR13847:SF289">
    <property type="entry name" value="GLYCINE OXIDASE"/>
    <property type="match status" value="1"/>
</dbReference>
<dbReference type="Pfam" id="PF01266">
    <property type="entry name" value="DAO"/>
    <property type="match status" value="1"/>
</dbReference>
<gene>
    <name evidence="4" type="ordered locus">RB2501_11857</name>
</gene>
<evidence type="ECO:0000313" key="5">
    <source>
        <dbReference type="Proteomes" id="UP000009049"/>
    </source>
</evidence>
<dbReference type="SUPFAM" id="SSF54373">
    <property type="entry name" value="FAD-linked reductases, C-terminal domain"/>
    <property type="match status" value="1"/>
</dbReference>
<organism evidence="4 5">
    <name type="scientific">Robiginitalea biformata (strain ATCC BAA-864 / DSM 15991 / KCTC 12146 / HTCC2501)</name>
    <dbReference type="NCBI Taxonomy" id="313596"/>
    <lineage>
        <taxon>Bacteria</taxon>
        <taxon>Pseudomonadati</taxon>
        <taxon>Bacteroidota</taxon>
        <taxon>Flavobacteriia</taxon>
        <taxon>Flavobacteriales</taxon>
        <taxon>Flavobacteriaceae</taxon>
        <taxon>Robiginitalea</taxon>
    </lineage>
</organism>
<evidence type="ECO:0000256" key="2">
    <source>
        <dbReference type="SAM" id="Phobius"/>
    </source>
</evidence>
<dbReference type="KEGG" id="rbi:RB2501_11857"/>
<name>A4CMX8_ROBBH</name>
<evidence type="ECO:0000259" key="3">
    <source>
        <dbReference type="Pfam" id="PF01266"/>
    </source>
</evidence>
<dbReference type="AlphaFoldDB" id="A4CMX8"/>
<proteinExistence type="predicted"/>
<evidence type="ECO:0000256" key="1">
    <source>
        <dbReference type="ARBA" id="ARBA00023002"/>
    </source>
</evidence>
<dbReference type="Gene3D" id="3.30.9.10">
    <property type="entry name" value="D-Amino Acid Oxidase, subunit A, domain 2"/>
    <property type="match status" value="1"/>
</dbReference>
<dbReference type="GO" id="GO:0005737">
    <property type="term" value="C:cytoplasm"/>
    <property type="evidence" value="ECO:0007669"/>
    <property type="project" value="TreeGrafter"/>
</dbReference>
<dbReference type="Gene3D" id="3.50.50.60">
    <property type="entry name" value="FAD/NAD(P)-binding domain"/>
    <property type="match status" value="2"/>
</dbReference>
<dbReference type="GO" id="GO:0016491">
    <property type="term" value="F:oxidoreductase activity"/>
    <property type="evidence" value="ECO:0007669"/>
    <property type="project" value="UniProtKB-KW"/>
</dbReference>
<dbReference type="STRING" id="313596.RB2501_11857"/>
<dbReference type="Proteomes" id="UP000009049">
    <property type="component" value="Chromosome"/>
</dbReference>
<dbReference type="InterPro" id="IPR036188">
    <property type="entry name" value="FAD/NAD-bd_sf"/>
</dbReference>
<feature type="domain" description="FAD dependent oxidoreductase" evidence="3">
    <location>
        <begin position="5"/>
        <end position="396"/>
    </location>
</feature>
<dbReference type="EMBL" id="CP001712">
    <property type="protein sequence ID" value="EAR15020.1"/>
    <property type="molecule type" value="Genomic_DNA"/>
</dbReference>
<feature type="transmembrane region" description="Helical" evidence="2">
    <location>
        <begin position="5"/>
        <end position="22"/>
    </location>
</feature>
<keyword evidence="1" id="KW-0560">Oxidoreductase</keyword>
<protein>
    <submittedName>
        <fullName evidence="4">D-amino acid dehydrogenase</fullName>
    </submittedName>
</protein>
<dbReference type="HOGENOM" id="CLU_007884_9_0_10"/>
<evidence type="ECO:0000313" key="4">
    <source>
        <dbReference type="EMBL" id="EAR15020.1"/>
    </source>
</evidence>
<keyword evidence="5" id="KW-1185">Reference proteome</keyword>
<dbReference type="eggNOG" id="COG0665">
    <property type="taxonomic scope" value="Bacteria"/>
</dbReference>
<dbReference type="RefSeq" id="WP_015754341.1">
    <property type="nucleotide sequence ID" value="NC_013222.1"/>
</dbReference>
<accession>A4CMX8</accession>
<sequence>MGKQIVVIGGGIMGLCSAYYLYRDGHEVTVIDQSGMDAGASYVNAGFLTPSHIVPLAAPGMIRKGLMWMFNSSSPFYMKPRWDPEFFRWAWYFYRSATPGRVARAMPLIAEINVLSRELYQELRNSGDLGDFQLERSGLLMLYKTLAAAHSERRVMDRAKDLGLEADALTRKELDALQPGLSPDIEGAIHYLCDGHTTPVEIMPKLKAFLEKSGVRLVPGTPADGFTTKSDQILSVTSGQREFPADEVVLAAGSWSPELASRLDLNLSLQAGKGYRIDLHRETPVRYPAVLMESKVAVTPMRGFTRLAGTMEFSGINHDIRPNRVAAIAQSAAAYYPELRVTDEEMQQAACGLRPVTPDGMPYIGRTSRWKNLSLATGHAMMGWSLGPVTGKLIAEVISGKSPSLSLESFSPDRRFS</sequence>
<dbReference type="InterPro" id="IPR006076">
    <property type="entry name" value="FAD-dep_OxRdtase"/>
</dbReference>